<dbReference type="Proteomes" id="UP000003490">
    <property type="component" value="Unassembled WGS sequence"/>
</dbReference>
<dbReference type="EMBL" id="ABCB02000021">
    <property type="protein sequence ID" value="EDO59653.1"/>
    <property type="molecule type" value="Genomic_DNA"/>
</dbReference>
<gene>
    <name evidence="1" type="ORF">CLOLEP_03703</name>
</gene>
<reference evidence="1 2" key="1">
    <citation type="submission" date="2007-08" db="EMBL/GenBank/DDBJ databases">
        <title>Draft genome sequence of Clostridium leptum (DSM 753).</title>
        <authorList>
            <person name="Sudarsanam P."/>
            <person name="Ley R."/>
            <person name="Guruge J."/>
            <person name="Turnbaugh P.J."/>
            <person name="Mahowald M."/>
            <person name="Liep D."/>
            <person name="Gordon J."/>
        </authorList>
    </citation>
    <scope>NUCLEOTIDE SEQUENCE [LARGE SCALE GENOMIC DNA]</scope>
    <source>
        <strain evidence="1 2">DSM 753</strain>
    </source>
</reference>
<proteinExistence type="predicted"/>
<evidence type="ECO:0000313" key="1">
    <source>
        <dbReference type="EMBL" id="EDO59653.1"/>
    </source>
</evidence>
<comment type="caution">
    <text evidence="1">The sequence shown here is derived from an EMBL/GenBank/DDBJ whole genome shotgun (WGS) entry which is preliminary data.</text>
</comment>
<evidence type="ECO:0000313" key="2">
    <source>
        <dbReference type="Proteomes" id="UP000003490"/>
    </source>
</evidence>
<protein>
    <submittedName>
        <fullName evidence="1">Uncharacterized protein</fullName>
    </submittedName>
</protein>
<accession>A7VYM5</accession>
<dbReference type="HOGENOM" id="CLU_3307414_0_0_9"/>
<organism evidence="1 2">
    <name type="scientific">[Clostridium] leptum DSM 753</name>
    <dbReference type="NCBI Taxonomy" id="428125"/>
    <lineage>
        <taxon>Bacteria</taxon>
        <taxon>Bacillati</taxon>
        <taxon>Bacillota</taxon>
        <taxon>Clostridia</taxon>
        <taxon>Eubacteriales</taxon>
        <taxon>Oscillospiraceae</taxon>
        <taxon>Oscillospiraceae incertae sedis</taxon>
    </lineage>
</organism>
<sequence length="39" mass="4297">MGDGPQLCGIRIPVEAWLFRILILGKSKEKEQEVVTNAG</sequence>
<name>A7VYM5_9FIRM</name>
<dbReference type="AlphaFoldDB" id="A7VYM5"/>
<reference evidence="1 2" key="2">
    <citation type="submission" date="2007-08" db="EMBL/GenBank/DDBJ databases">
        <authorList>
            <person name="Fulton L."/>
            <person name="Clifton S."/>
            <person name="Fulton B."/>
            <person name="Xu J."/>
            <person name="Minx P."/>
            <person name="Pepin K.H."/>
            <person name="Johnson M."/>
            <person name="Thiruvilangam P."/>
            <person name="Bhonagiri V."/>
            <person name="Nash W.E."/>
            <person name="Wang C."/>
            <person name="Mardis E.R."/>
            <person name="Wilson R.K."/>
        </authorList>
    </citation>
    <scope>NUCLEOTIDE SEQUENCE [LARGE SCALE GENOMIC DNA]</scope>
    <source>
        <strain evidence="1 2">DSM 753</strain>
    </source>
</reference>